<comment type="caution">
    <text evidence="1">The sequence shown here is derived from an EMBL/GenBank/DDBJ whole genome shotgun (WGS) entry which is preliminary data.</text>
</comment>
<dbReference type="EMBL" id="JAUYZG010000023">
    <property type="protein sequence ID" value="KAK2870973.1"/>
    <property type="molecule type" value="Genomic_DNA"/>
</dbReference>
<proteinExistence type="predicted"/>
<evidence type="ECO:0000313" key="2">
    <source>
        <dbReference type="Proteomes" id="UP001187343"/>
    </source>
</evidence>
<organism evidence="1 2">
    <name type="scientific">Cirrhinus molitorella</name>
    <name type="common">mud carp</name>
    <dbReference type="NCBI Taxonomy" id="172907"/>
    <lineage>
        <taxon>Eukaryota</taxon>
        <taxon>Metazoa</taxon>
        <taxon>Chordata</taxon>
        <taxon>Craniata</taxon>
        <taxon>Vertebrata</taxon>
        <taxon>Euteleostomi</taxon>
        <taxon>Actinopterygii</taxon>
        <taxon>Neopterygii</taxon>
        <taxon>Teleostei</taxon>
        <taxon>Ostariophysi</taxon>
        <taxon>Cypriniformes</taxon>
        <taxon>Cyprinidae</taxon>
        <taxon>Labeoninae</taxon>
        <taxon>Labeonini</taxon>
        <taxon>Cirrhinus</taxon>
    </lineage>
</organism>
<protein>
    <submittedName>
        <fullName evidence="1">Uncharacterized protein</fullName>
    </submittedName>
</protein>
<dbReference type="Proteomes" id="UP001187343">
    <property type="component" value="Unassembled WGS sequence"/>
</dbReference>
<sequence length="68" mass="7478">MTKQLTLPLELSTVNLCSLQRLDLSGNSLQTYTAGPFLFNDTSGGKLAQYIAQNVLKFTFGIHSDLEL</sequence>
<gene>
    <name evidence="1" type="ORF">Q8A67_023500</name>
</gene>
<accession>A0AA88P667</accession>
<evidence type="ECO:0000313" key="1">
    <source>
        <dbReference type="EMBL" id="KAK2870973.1"/>
    </source>
</evidence>
<dbReference type="AlphaFoldDB" id="A0AA88P667"/>
<keyword evidence="2" id="KW-1185">Reference proteome</keyword>
<name>A0AA88P667_9TELE</name>
<reference evidence="1" key="1">
    <citation type="submission" date="2023-08" db="EMBL/GenBank/DDBJ databases">
        <title>Chromosome-level Genome Assembly of mud carp (Cirrhinus molitorella).</title>
        <authorList>
            <person name="Liu H."/>
        </authorList>
    </citation>
    <scope>NUCLEOTIDE SEQUENCE</scope>
    <source>
        <strain evidence="1">Prfri</strain>
        <tissue evidence="1">Muscle</tissue>
    </source>
</reference>